<dbReference type="EMBL" id="LQYN01000056">
    <property type="protein sequence ID" value="KYD05495.1"/>
    <property type="molecule type" value="Genomic_DNA"/>
</dbReference>
<evidence type="ECO:0000313" key="2">
    <source>
        <dbReference type="Proteomes" id="UP000075666"/>
    </source>
</evidence>
<evidence type="ECO:0000313" key="1">
    <source>
        <dbReference type="EMBL" id="KYD05495.1"/>
    </source>
</evidence>
<dbReference type="PATRIC" id="fig|46224.3.peg.3196"/>
<reference evidence="1 2" key="1">
    <citation type="submission" date="2016-01" db="EMBL/GenBank/DDBJ databases">
        <title>Genome Sequences of Twelve Sporeforming Bacillus Species Isolated from Foods.</title>
        <authorList>
            <person name="Berendsen E.M."/>
            <person name="Wells-Bennik M.H."/>
            <person name="Krawcyk A.O."/>
            <person name="De Jong A."/>
            <person name="Holsappel S."/>
            <person name="Eijlander R.T."/>
            <person name="Kuipers O.P."/>
        </authorList>
    </citation>
    <scope>NUCLEOTIDE SEQUENCE [LARGE SCALE GENOMIC DNA]</scope>
    <source>
        <strain evidence="1 2">B4102</strain>
    </source>
</reference>
<proteinExistence type="predicted"/>
<organism evidence="1 2">
    <name type="scientific">Heyndrickxia sporothermodurans</name>
    <dbReference type="NCBI Taxonomy" id="46224"/>
    <lineage>
        <taxon>Bacteria</taxon>
        <taxon>Bacillati</taxon>
        <taxon>Bacillota</taxon>
        <taxon>Bacilli</taxon>
        <taxon>Bacillales</taxon>
        <taxon>Bacillaceae</taxon>
        <taxon>Heyndrickxia</taxon>
    </lineage>
</organism>
<accession>A0A150KZI0</accession>
<name>A0A150KZI0_9BACI</name>
<dbReference type="AlphaFoldDB" id="A0A150KZI0"/>
<dbReference type="Proteomes" id="UP000075666">
    <property type="component" value="Unassembled WGS sequence"/>
</dbReference>
<dbReference type="OrthoDB" id="2627420at2"/>
<dbReference type="RefSeq" id="WP_066231823.1">
    <property type="nucleotide sequence ID" value="NZ_JBHJSX010000022.1"/>
</dbReference>
<gene>
    <name evidence="1" type="ORF">B4102_3219</name>
</gene>
<protein>
    <submittedName>
        <fullName evidence="1">Uncharacterized protein</fullName>
    </submittedName>
</protein>
<comment type="caution">
    <text evidence="1">The sequence shown here is derived from an EMBL/GenBank/DDBJ whole genome shotgun (WGS) entry which is preliminary data.</text>
</comment>
<sequence length="163" mass="19665">MIGLVLAIIIFNSIAFIFTKKRQTTNQIIHIIVFTIALQSLFDHFIEFKYHGYWYFSKKVDFSGLVAHLFVVPPVNIMFLKWYPFRSSIKKRILYIVIWEVITLTYELITLLPEPWGYFHYGWWNLGHTIILNPILFIILIKYYKWIVRKEKEAVKQYERGLL</sequence>
<keyword evidence="2" id="KW-1185">Reference proteome</keyword>